<gene>
    <name evidence="1" type="ORF">HanXRQr2_Chr16g0752691</name>
</gene>
<dbReference type="PANTHER" id="PTHR31099:SF41">
    <property type="entry name" value="TRANSPOSASE (PUTATIVE), GYPSY TYPE-RELATED"/>
    <property type="match status" value="1"/>
</dbReference>
<dbReference type="Gramene" id="mRNA:HanXRQr2_Chr16g0752691">
    <property type="protein sequence ID" value="mRNA:HanXRQr2_Chr16g0752691"/>
    <property type="gene ID" value="HanXRQr2_Chr16g0752691"/>
</dbReference>
<keyword evidence="2" id="KW-1185">Reference proteome</keyword>
<dbReference type="AlphaFoldDB" id="A0A9K3DTW7"/>
<protein>
    <recommendedName>
        <fullName evidence="3">Transposase (Putative), gypsy type</fullName>
    </recommendedName>
</protein>
<evidence type="ECO:0008006" key="3">
    <source>
        <dbReference type="Google" id="ProtNLM"/>
    </source>
</evidence>
<reference evidence="1" key="2">
    <citation type="submission" date="2020-06" db="EMBL/GenBank/DDBJ databases">
        <title>Helianthus annuus Genome sequencing and assembly Release 2.</title>
        <authorList>
            <person name="Gouzy J."/>
            <person name="Langlade N."/>
            <person name="Munos S."/>
        </authorList>
    </citation>
    <scope>NUCLEOTIDE SEQUENCE</scope>
    <source>
        <tissue evidence="1">Leaves</tissue>
    </source>
</reference>
<dbReference type="PANTHER" id="PTHR31099">
    <property type="entry name" value="OS06G0165300 PROTEIN"/>
    <property type="match status" value="1"/>
</dbReference>
<organism evidence="1 2">
    <name type="scientific">Helianthus annuus</name>
    <name type="common">Common sunflower</name>
    <dbReference type="NCBI Taxonomy" id="4232"/>
    <lineage>
        <taxon>Eukaryota</taxon>
        <taxon>Viridiplantae</taxon>
        <taxon>Streptophyta</taxon>
        <taxon>Embryophyta</taxon>
        <taxon>Tracheophyta</taxon>
        <taxon>Spermatophyta</taxon>
        <taxon>Magnoliopsida</taxon>
        <taxon>eudicotyledons</taxon>
        <taxon>Gunneridae</taxon>
        <taxon>Pentapetalae</taxon>
        <taxon>asterids</taxon>
        <taxon>campanulids</taxon>
        <taxon>Asterales</taxon>
        <taxon>Asteraceae</taxon>
        <taxon>Asteroideae</taxon>
        <taxon>Heliantheae alliance</taxon>
        <taxon>Heliantheae</taxon>
        <taxon>Helianthus</taxon>
    </lineage>
</organism>
<proteinExistence type="predicted"/>
<evidence type="ECO:0000313" key="1">
    <source>
        <dbReference type="EMBL" id="KAF5760367.1"/>
    </source>
</evidence>
<comment type="caution">
    <text evidence="1">The sequence shown here is derived from an EMBL/GenBank/DDBJ whole genome shotgun (WGS) entry which is preliminary data.</text>
</comment>
<reference evidence="1" key="1">
    <citation type="journal article" date="2017" name="Nature">
        <title>The sunflower genome provides insights into oil metabolism, flowering and Asterid evolution.</title>
        <authorList>
            <person name="Badouin H."/>
            <person name="Gouzy J."/>
            <person name="Grassa C.J."/>
            <person name="Murat F."/>
            <person name="Staton S.E."/>
            <person name="Cottret L."/>
            <person name="Lelandais-Briere C."/>
            <person name="Owens G.L."/>
            <person name="Carrere S."/>
            <person name="Mayjonade B."/>
            <person name="Legrand L."/>
            <person name="Gill N."/>
            <person name="Kane N.C."/>
            <person name="Bowers J.E."/>
            <person name="Hubner S."/>
            <person name="Bellec A."/>
            <person name="Berard A."/>
            <person name="Berges H."/>
            <person name="Blanchet N."/>
            <person name="Boniface M.C."/>
            <person name="Brunel D."/>
            <person name="Catrice O."/>
            <person name="Chaidir N."/>
            <person name="Claudel C."/>
            <person name="Donnadieu C."/>
            <person name="Faraut T."/>
            <person name="Fievet G."/>
            <person name="Helmstetter N."/>
            <person name="King M."/>
            <person name="Knapp S.J."/>
            <person name="Lai Z."/>
            <person name="Le Paslier M.C."/>
            <person name="Lippi Y."/>
            <person name="Lorenzon L."/>
            <person name="Mandel J.R."/>
            <person name="Marage G."/>
            <person name="Marchand G."/>
            <person name="Marquand E."/>
            <person name="Bret-Mestries E."/>
            <person name="Morien E."/>
            <person name="Nambeesan S."/>
            <person name="Nguyen T."/>
            <person name="Pegot-Espagnet P."/>
            <person name="Pouilly N."/>
            <person name="Raftis F."/>
            <person name="Sallet E."/>
            <person name="Schiex T."/>
            <person name="Thomas J."/>
            <person name="Vandecasteele C."/>
            <person name="Vares D."/>
            <person name="Vear F."/>
            <person name="Vautrin S."/>
            <person name="Crespi M."/>
            <person name="Mangin B."/>
            <person name="Burke J.M."/>
            <person name="Salse J."/>
            <person name="Munos S."/>
            <person name="Vincourt P."/>
            <person name="Rieseberg L.H."/>
            <person name="Langlade N.B."/>
        </authorList>
    </citation>
    <scope>NUCLEOTIDE SEQUENCE</scope>
    <source>
        <tissue evidence="1">Leaves</tissue>
    </source>
</reference>
<evidence type="ECO:0000313" key="2">
    <source>
        <dbReference type="Proteomes" id="UP000215914"/>
    </source>
</evidence>
<sequence>MNIGGIDSSVNPVAPGCDTPIDQCPPGSVALYCRHFEFSNLHYHFSIFVLNVLEYYRVSFGQLYPHGVSRVLHFEVLCCALGYDPTMLMFLMSALDFIKSDDTSDVVLGDVKASVGEDAITRIAECRLVPGGKYVSVPNFKGFTKVSSSKPSTHYSSCRLKGPSQSSATDHVDLSNDIEISGEQGVEVEAKKDKELTVVVGKKGKSDGKKVVVSAGNAGEIYIPNWHVKVGDSFKSSAICEDVLNNFSPPMVRGSISAMEDDMLISRMMLRASNLAAMLPEGVSRFRKRMHEYKEFSKNKDKTKASMAAMKKEIDGFAEKEKAWVMKVHELTSRHEVELDDLKKKLEADRLQLKADRETLNVQQKAFLDEKEGLKASLSRATGDNQWLMNMGSNR</sequence>
<accession>A0A9K3DTW7</accession>
<dbReference type="Proteomes" id="UP000215914">
    <property type="component" value="Unassembled WGS sequence"/>
</dbReference>
<name>A0A9K3DTW7_HELAN</name>
<dbReference type="EMBL" id="MNCJ02000331">
    <property type="protein sequence ID" value="KAF5760367.1"/>
    <property type="molecule type" value="Genomic_DNA"/>
</dbReference>